<dbReference type="GO" id="GO:0042277">
    <property type="term" value="F:peptide binding"/>
    <property type="evidence" value="ECO:0007669"/>
    <property type="project" value="TreeGrafter"/>
</dbReference>
<dbReference type="SUPFAM" id="SSF55486">
    <property type="entry name" value="Metalloproteases ('zincins'), catalytic domain"/>
    <property type="match status" value="1"/>
</dbReference>
<evidence type="ECO:0000259" key="21">
    <source>
        <dbReference type="Pfam" id="PF01433"/>
    </source>
</evidence>
<keyword evidence="9 20" id="KW-0378">Hydrolase</keyword>
<dbReference type="GO" id="GO:0005737">
    <property type="term" value="C:cytoplasm"/>
    <property type="evidence" value="ECO:0007669"/>
    <property type="project" value="TreeGrafter"/>
</dbReference>
<evidence type="ECO:0000256" key="15">
    <source>
        <dbReference type="ARBA" id="ARBA00023157"/>
    </source>
</evidence>
<dbReference type="GeneID" id="14911993"/>
<evidence type="ECO:0000256" key="19">
    <source>
        <dbReference type="PIRSR" id="PIRSR634016-4"/>
    </source>
</evidence>
<evidence type="ECO:0000256" key="5">
    <source>
        <dbReference type="ARBA" id="ARBA00022475"/>
    </source>
</evidence>
<dbReference type="CDD" id="cd09601">
    <property type="entry name" value="M1_APN-Q_like"/>
    <property type="match status" value="1"/>
</dbReference>
<dbReference type="EC" id="3.4.11.-" evidence="20"/>
<dbReference type="PRINTS" id="PR00756">
    <property type="entry name" value="ALADIPTASE"/>
</dbReference>
<dbReference type="RefSeq" id="XP_004333615.1">
    <property type="nucleotide sequence ID" value="XM_004333567.1"/>
</dbReference>
<evidence type="ECO:0000256" key="9">
    <source>
        <dbReference type="ARBA" id="ARBA00022801"/>
    </source>
</evidence>
<dbReference type="AlphaFoldDB" id="L8GF63"/>
<evidence type="ECO:0000313" key="25">
    <source>
        <dbReference type="Proteomes" id="UP000011083"/>
    </source>
</evidence>
<evidence type="ECO:0000256" key="16">
    <source>
        <dbReference type="ARBA" id="ARBA00023180"/>
    </source>
</evidence>
<dbReference type="InterPro" id="IPR034016">
    <property type="entry name" value="M1_APN-typ"/>
</dbReference>
<evidence type="ECO:0000259" key="23">
    <source>
        <dbReference type="Pfam" id="PF17900"/>
    </source>
</evidence>
<dbReference type="Gene3D" id="2.60.40.1910">
    <property type="match status" value="1"/>
</dbReference>
<dbReference type="PANTHER" id="PTHR11533">
    <property type="entry name" value="PROTEASE M1 ZINC METALLOPROTEASE"/>
    <property type="match status" value="1"/>
</dbReference>
<feature type="domain" description="Aminopeptidase N-like N-terminal" evidence="23">
    <location>
        <begin position="100"/>
        <end position="288"/>
    </location>
</feature>
<evidence type="ECO:0000256" key="18">
    <source>
        <dbReference type="PIRSR" id="PIRSR634016-3"/>
    </source>
</evidence>
<keyword evidence="14 20" id="KW-0472">Membrane</keyword>
<dbReference type="EMBL" id="KB008148">
    <property type="protein sequence ID" value="ELR11602.1"/>
    <property type="molecule type" value="Genomic_DNA"/>
</dbReference>
<dbReference type="InterPro" id="IPR024571">
    <property type="entry name" value="ERAP1-like_C_dom"/>
</dbReference>
<evidence type="ECO:0000256" key="11">
    <source>
        <dbReference type="ARBA" id="ARBA00022968"/>
    </source>
</evidence>
<dbReference type="Gene3D" id="1.10.390.10">
    <property type="entry name" value="Neutral Protease Domain 2"/>
    <property type="match status" value="1"/>
</dbReference>
<keyword evidence="8 18" id="KW-0479">Metal-binding</keyword>
<evidence type="ECO:0000256" key="17">
    <source>
        <dbReference type="PIRSR" id="PIRSR634016-1"/>
    </source>
</evidence>
<dbReference type="InterPro" id="IPR014782">
    <property type="entry name" value="Peptidase_M1_dom"/>
</dbReference>
<dbReference type="Pfam" id="PF01433">
    <property type="entry name" value="Peptidase_M1"/>
    <property type="match status" value="1"/>
</dbReference>
<keyword evidence="10 18" id="KW-0862">Zinc</keyword>
<dbReference type="STRING" id="1257118.L8GF63"/>
<comment type="similarity">
    <text evidence="3 20">Belongs to the peptidase M1 family.</text>
</comment>
<comment type="subcellular location">
    <subcellularLocation>
        <location evidence="1">Cell membrane</location>
    </subcellularLocation>
    <subcellularLocation>
        <location evidence="2">Membrane</location>
        <topology evidence="2">Single-pass type II membrane protein</topology>
    </subcellularLocation>
</comment>
<reference evidence="24 25" key="1">
    <citation type="journal article" date="2013" name="Genome Biol.">
        <title>Genome of Acanthamoeba castellanii highlights extensive lateral gene transfer and early evolution of tyrosine kinase signaling.</title>
        <authorList>
            <person name="Clarke M."/>
            <person name="Lohan A.J."/>
            <person name="Liu B."/>
            <person name="Lagkouvardos I."/>
            <person name="Roy S."/>
            <person name="Zafar N."/>
            <person name="Bertelli C."/>
            <person name="Schilde C."/>
            <person name="Kianianmomeni A."/>
            <person name="Burglin T.R."/>
            <person name="Frech C."/>
            <person name="Turcotte B."/>
            <person name="Kopec K.O."/>
            <person name="Synnott J.M."/>
            <person name="Choo C."/>
            <person name="Paponov I."/>
            <person name="Finkler A."/>
            <person name="Soon Heng Tan C."/>
            <person name="Hutchins A.P."/>
            <person name="Weinmeier T."/>
            <person name="Rattei T."/>
            <person name="Chu J.S."/>
            <person name="Gimenez G."/>
            <person name="Irimia M."/>
            <person name="Rigden D.J."/>
            <person name="Fitzpatrick D.A."/>
            <person name="Lorenzo-Morales J."/>
            <person name="Bateman A."/>
            <person name="Chiu C.H."/>
            <person name="Tang P."/>
            <person name="Hegemann P."/>
            <person name="Fromm H."/>
            <person name="Raoult D."/>
            <person name="Greub G."/>
            <person name="Miranda-Saavedra D."/>
            <person name="Chen N."/>
            <person name="Nash P."/>
            <person name="Ginger M.L."/>
            <person name="Horn M."/>
            <person name="Schaap P."/>
            <person name="Caler L."/>
            <person name="Loftus B."/>
        </authorList>
    </citation>
    <scope>NUCLEOTIDE SEQUENCE [LARGE SCALE GENOMIC DNA]</scope>
    <source>
        <strain evidence="24 25">Neff</strain>
    </source>
</reference>
<dbReference type="GO" id="GO:0043171">
    <property type="term" value="P:peptide catabolic process"/>
    <property type="evidence" value="ECO:0007669"/>
    <property type="project" value="TreeGrafter"/>
</dbReference>
<keyword evidence="15" id="KW-1015">Disulfide bond</keyword>
<feature type="active site" description="Proton acceptor" evidence="17">
    <location>
        <position position="397"/>
    </location>
</feature>
<evidence type="ECO:0000256" key="14">
    <source>
        <dbReference type="ARBA" id="ARBA00023136"/>
    </source>
</evidence>
<evidence type="ECO:0000256" key="3">
    <source>
        <dbReference type="ARBA" id="ARBA00010136"/>
    </source>
</evidence>
<evidence type="ECO:0000256" key="7">
    <source>
        <dbReference type="ARBA" id="ARBA00022692"/>
    </source>
</evidence>
<evidence type="ECO:0000256" key="1">
    <source>
        <dbReference type="ARBA" id="ARBA00004236"/>
    </source>
</evidence>
<dbReference type="Gene3D" id="2.60.40.1730">
    <property type="entry name" value="tricorn interacting facor f3 domain"/>
    <property type="match status" value="1"/>
</dbReference>
<dbReference type="GO" id="GO:0005615">
    <property type="term" value="C:extracellular space"/>
    <property type="evidence" value="ECO:0007669"/>
    <property type="project" value="TreeGrafter"/>
</dbReference>
<dbReference type="GO" id="GO:0070006">
    <property type="term" value="F:metalloaminopeptidase activity"/>
    <property type="evidence" value="ECO:0007669"/>
    <property type="project" value="TreeGrafter"/>
</dbReference>
<evidence type="ECO:0000256" key="2">
    <source>
        <dbReference type="ARBA" id="ARBA00004606"/>
    </source>
</evidence>
<feature type="transmembrane region" description="Helical" evidence="20">
    <location>
        <begin position="54"/>
        <end position="76"/>
    </location>
</feature>
<dbReference type="GO" id="GO:0006508">
    <property type="term" value="P:proteolysis"/>
    <property type="evidence" value="ECO:0007669"/>
    <property type="project" value="UniProtKB-KW"/>
</dbReference>
<keyword evidence="4 20" id="KW-0031">Aminopeptidase</keyword>
<dbReference type="InterPro" id="IPR045357">
    <property type="entry name" value="Aminopeptidase_N-like_N"/>
</dbReference>
<feature type="domain" description="Peptidase M1 membrane alanine aminopeptidase" evidence="21">
    <location>
        <begin position="324"/>
        <end position="550"/>
    </location>
</feature>
<keyword evidence="25" id="KW-1185">Reference proteome</keyword>
<protein>
    <recommendedName>
        <fullName evidence="20">Aminopeptidase</fullName>
        <ecNumber evidence="20">3.4.11.-</ecNumber>
    </recommendedName>
</protein>
<keyword evidence="16" id="KW-0325">Glycoprotein</keyword>
<evidence type="ECO:0000256" key="4">
    <source>
        <dbReference type="ARBA" id="ARBA00022438"/>
    </source>
</evidence>
<accession>L8GF63</accession>
<dbReference type="Pfam" id="PF17900">
    <property type="entry name" value="Peptidase_M1_N"/>
    <property type="match status" value="1"/>
</dbReference>
<dbReference type="InterPro" id="IPR042097">
    <property type="entry name" value="Aminopeptidase_N-like_N_sf"/>
</dbReference>
<keyword evidence="7 20" id="KW-0812">Transmembrane</keyword>
<evidence type="ECO:0000256" key="6">
    <source>
        <dbReference type="ARBA" id="ARBA00022670"/>
    </source>
</evidence>
<keyword evidence="11" id="KW-0735">Signal-anchor</keyword>
<dbReference type="InterPro" id="IPR050344">
    <property type="entry name" value="Peptidase_M1_aminopeptidases"/>
</dbReference>
<keyword evidence="5" id="KW-1003">Cell membrane</keyword>
<feature type="domain" description="ERAP1-like C-terminal" evidence="22">
    <location>
        <begin position="627"/>
        <end position="919"/>
    </location>
</feature>
<dbReference type="PANTHER" id="PTHR11533:SF299">
    <property type="entry name" value="AMINOPEPTIDASE"/>
    <property type="match status" value="1"/>
</dbReference>
<dbReference type="FunFam" id="1.25.50.20:FF:000001">
    <property type="entry name" value="Aminopeptidase"/>
    <property type="match status" value="1"/>
</dbReference>
<evidence type="ECO:0000256" key="12">
    <source>
        <dbReference type="ARBA" id="ARBA00022989"/>
    </source>
</evidence>
<dbReference type="VEuPathDB" id="AmoebaDB:ACA1_258640"/>
<feature type="binding site" evidence="18">
    <location>
        <position position="400"/>
    </location>
    <ligand>
        <name>Zn(2+)</name>
        <dbReference type="ChEBI" id="CHEBI:29105"/>
        <note>catalytic</note>
    </ligand>
</feature>
<dbReference type="InterPro" id="IPR001930">
    <property type="entry name" value="Peptidase_M1"/>
</dbReference>
<dbReference type="FunFam" id="2.60.40.1730:FF:000012">
    <property type="entry name" value="Aminopeptidase N"/>
    <property type="match status" value="1"/>
</dbReference>
<evidence type="ECO:0000256" key="8">
    <source>
        <dbReference type="ARBA" id="ARBA00022723"/>
    </source>
</evidence>
<evidence type="ECO:0000256" key="20">
    <source>
        <dbReference type="RuleBase" id="RU364040"/>
    </source>
</evidence>
<evidence type="ECO:0000256" key="13">
    <source>
        <dbReference type="ARBA" id="ARBA00023049"/>
    </source>
</evidence>
<name>L8GF63_ACACF</name>
<dbReference type="GO" id="GO:0005886">
    <property type="term" value="C:plasma membrane"/>
    <property type="evidence" value="ECO:0007669"/>
    <property type="project" value="UniProtKB-SubCell"/>
</dbReference>
<dbReference type="Pfam" id="PF11838">
    <property type="entry name" value="ERAP1_C"/>
    <property type="match status" value="1"/>
</dbReference>
<sequence>MRGDDYVDDEPEGREEGLMMMELEQPADDDEVLGQYYVARREMLAQTLQRRKKWIVGGAATCLVVVLLLGIVAMAVRNQGHGGNGSGGEMDGPRLPGYVQPNHYDLHIMTDMTAFTFKGTAEIDITVTKKGINQIVLHALDLDISEARLQSADKLHSEDADEIRFDKANDFLILEFASLSKWLETSSEFVLQLTFNGTLKTSMSGFYRSSYVVDGKTEWLAVTDFEPTDARRAFPCFDEPAMKANFTITLTYPVGYQGISNMQELGRTTSPTRIESKFATSVRMSTYLVCYSINKFESIQTTTTDGKVKVRVWTTPDTISQAEYALEVGKYVLGNYTDYYGIPFPLSKLDLIAIPDYSAGAMENWGLITFRQTALLYDPQQSSSSDKQRVAVVIAHELAHQWFGNLVTMKWWNDLWLNEGFASFMEYKGVNFIHPDWSMWEQFLYDDRSTAMDLDALRTSHAIAVDVKHPSEIGQLFDSISYSKGASIIRMLEAYLGTFTQAPRLFQNGIHDYLEAHKYGNAETAQLWQAVSDATESVGRLDIATMMNTWTSQVGFPYLQLTPVPGQRQLDVTQRRFLVNGNKSHEDATLWWVPFVYKTFGGAPTLKPLPKTRSERIPFDASRDGYVLGNVGQAGYYRVLYPASMYDAFRAPLSQLPNSPIQALELTQFLERESDYTVWAMALDGLNGMGGLLRYEDCYGRFQKHVLSLMGPALLEVGWTPSDAEPHLTKLLRSLLLANAVSLGHQPSIDTAKELFKALVATGREIPQDLRNAVYRAGVATGGLDAYEWMLQRYQTANVAAEKLRALSALAYAREPYLLQRTLRLSLSPLVRSQDTVRVVALVANNPAGTALAWEFFRDNYRVFYERYGGGHFLIKSLIKAVTTHFSTQAKLAEVNQFFKDHFVEGGSRAIEQSVETIEYRIHWLATNLATVDAWLTAHT</sequence>
<dbReference type="Gene3D" id="1.25.50.20">
    <property type="match status" value="1"/>
</dbReference>
<proteinExistence type="inferred from homology"/>
<keyword evidence="13 20" id="KW-0482">Metalloprotease</keyword>
<feature type="binding site" evidence="18">
    <location>
        <position position="419"/>
    </location>
    <ligand>
        <name>Zn(2+)</name>
        <dbReference type="ChEBI" id="CHEBI:29105"/>
        <note>catalytic</note>
    </ligand>
</feature>
<dbReference type="OMA" id="EETEYMP"/>
<dbReference type="GO" id="GO:0008270">
    <property type="term" value="F:zinc ion binding"/>
    <property type="evidence" value="ECO:0007669"/>
    <property type="project" value="UniProtKB-UniRule"/>
</dbReference>
<dbReference type="InterPro" id="IPR027268">
    <property type="entry name" value="Peptidase_M4/M1_CTD_sf"/>
</dbReference>
<dbReference type="SUPFAM" id="SSF63737">
    <property type="entry name" value="Leukotriene A4 hydrolase N-terminal domain"/>
    <property type="match status" value="1"/>
</dbReference>
<evidence type="ECO:0000259" key="22">
    <source>
        <dbReference type="Pfam" id="PF11838"/>
    </source>
</evidence>
<feature type="site" description="Transition state stabilizer" evidence="19">
    <location>
        <position position="482"/>
    </location>
</feature>
<evidence type="ECO:0000313" key="24">
    <source>
        <dbReference type="EMBL" id="ELR11602.1"/>
    </source>
</evidence>
<gene>
    <name evidence="24" type="ORF">ACA1_258640</name>
</gene>
<organism evidence="24 25">
    <name type="scientific">Acanthamoeba castellanii (strain ATCC 30010 / Neff)</name>
    <dbReference type="NCBI Taxonomy" id="1257118"/>
    <lineage>
        <taxon>Eukaryota</taxon>
        <taxon>Amoebozoa</taxon>
        <taxon>Discosea</taxon>
        <taxon>Longamoebia</taxon>
        <taxon>Centramoebida</taxon>
        <taxon>Acanthamoebidae</taxon>
        <taxon>Acanthamoeba</taxon>
    </lineage>
</organism>
<keyword evidence="6 20" id="KW-0645">Protease</keyword>
<evidence type="ECO:0000256" key="10">
    <source>
        <dbReference type="ARBA" id="ARBA00022833"/>
    </source>
</evidence>
<feature type="binding site" evidence="18">
    <location>
        <position position="396"/>
    </location>
    <ligand>
        <name>Zn(2+)</name>
        <dbReference type="ChEBI" id="CHEBI:29105"/>
        <note>catalytic</note>
    </ligand>
</feature>
<comment type="cofactor">
    <cofactor evidence="18 20">
        <name>Zn(2+)</name>
        <dbReference type="ChEBI" id="CHEBI:29105"/>
    </cofactor>
    <text evidence="18 20">Binds 1 zinc ion per subunit.</text>
</comment>
<dbReference type="KEGG" id="acan:ACA1_258640"/>
<keyword evidence="12 20" id="KW-1133">Transmembrane helix</keyword>
<dbReference type="FunFam" id="1.10.390.10:FF:000006">
    <property type="entry name" value="Puromycin-sensitive aminopeptidase"/>
    <property type="match status" value="1"/>
</dbReference>
<dbReference type="OrthoDB" id="15827at2759"/>
<dbReference type="Proteomes" id="UP000011083">
    <property type="component" value="Unassembled WGS sequence"/>
</dbReference>
<dbReference type="MEROPS" id="M01.A25"/>